<proteinExistence type="predicted"/>
<protein>
    <submittedName>
        <fullName evidence="2">Uncharacterized protein</fullName>
    </submittedName>
</protein>
<feature type="transmembrane region" description="Helical" evidence="1">
    <location>
        <begin position="12"/>
        <end position="32"/>
    </location>
</feature>
<gene>
    <name evidence="2" type="ORF">HNQ64_004891</name>
</gene>
<sequence>MNFLTFCLTMSLSMFTVAWSILLLVAFVARVIKSPFRDE</sequence>
<keyword evidence="3" id="KW-1185">Reference proteome</keyword>
<dbReference type="EMBL" id="JACHIF010000017">
    <property type="protein sequence ID" value="MBB5040603.1"/>
    <property type="molecule type" value="Genomic_DNA"/>
</dbReference>
<keyword evidence="1" id="KW-1133">Transmembrane helix</keyword>
<dbReference type="AlphaFoldDB" id="A0A7W7YQQ6"/>
<evidence type="ECO:0000256" key="1">
    <source>
        <dbReference type="SAM" id="Phobius"/>
    </source>
</evidence>
<comment type="caution">
    <text evidence="2">The sequence shown here is derived from an EMBL/GenBank/DDBJ whole genome shotgun (WGS) entry which is preliminary data.</text>
</comment>
<evidence type="ECO:0000313" key="3">
    <source>
        <dbReference type="Proteomes" id="UP000534294"/>
    </source>
</evidence>
<dbReference type="Proteomes" id="UP000534294">
    <property type="component" value="Unassembled WGS sequence"/>
</dbReference>
<keyword evidence="1" id="KW-0472">Membrane</keyword>
<evidence type="ECO:0000313" key="2">
    <source>
        <dbReference type="EMBL" id="MBB5040603.1"/>
    </source>
</evidence>
<reference evidence="2 3" key="1">
    <citation type="submission" date="2020-08" db="EMBL/GenBank/DDBJ databases">
        <title>Genomic Encyclopedia of Type Strains, Phase IV (KMG-IV): sequencing the most valuable type-strain genomes for metagenomic binning, comparative biology and taxonomic classification.</title>
        <authorList>
            <person name="Goeker M."/>
        </authorList>
    </citation>
    <scope>NUCLEOTIDE SEQUENCE [LARGE SCALE GENOMIC DNA]</scope>
    <source>
        <strain evidence="2 3">DSM 12251</strain>
    </source>
</reference>
<accession>A0A7W7YQQ6</accession>
<organism evidence="2 3">
    <name type="scientific">Prosthecobacter dejongeii</name>
    <dbReference type="NCBI Taxonomy" id="48465"/>
    <lineage>
        <taxon>Bacteria</taxon>
        <taxon>Pseudomonadati</taxon>
        <taxon>Verrucomicrobiota</taxon>
        <taxon>Verrucomicrobiia</taxon>
        <taxon>Verrucomicrobiales</taxon>
        <taxon>Verrucomicrobiaceae</taxon>
        <taxon>Prosthecobacter</taxon>
    </lineage>
</organism>
<name>A0A7W7YQQ6_9BACT</name>
<keyword evidence="1" id="KW-0812">Transmembrane</keyword>